<accession>A0AAN6JCR9</accession>
<feature type="region of interest" description="Disordered" evidence="1">
    <location>
        <begin position="280"/>
        <end position="333"/>
    </location>
</feature>
<gene>
    <name evidence="3" type="ORF">LTR82_003578</name>
</gene>
<dbReference type="Pfam" id="PF25534">
    <property type="entry name" value="DUF7918"/>
    <property type="match status" value="1"/>
</dbReference>
<dbReference type="EMBL" id="JASUXU010000007">
    <property type="protein sequence ID" value="KAK0325296.1"/>
    <property type="molecule type" value="Genomic_DNA"/>
</dbReference>
<dbReference type="PANTHER" id="PTHR36223">
    <property type="entry name" value="BETA-LACTAMASE-TYPE TRANSPEPTIDASE FOLD DOMAIN CONTAINING PROTEIN"/>
    <property type="match status" value="1"/>
</dbReference>
<organism evidence="3 4">
    <name type="scientific">Friedmanniomyces endolithicus</name>
    <dbReference type="NCBI Taxonomy" id="329885"/>
    <lineage>
        <taxon>Eukaryota</taxon>
        <taxon>Fungi</taxon>
        <taxon>Dikarya</taxon>
        <taxon>Ascomycota</taxon>
        <taxon>Pezizomycotina</taxon>
        <taxon>Dothideomycetes</taxon>
        <taxon>Dothideomycetidae</taxon>
        <taxon>Mycosphaerellales</taxon>
        <taxon>Teratosphaeriaceae</taxon>
        <taxon>Friedmanniomyces</taxon>
    </lineage>
</organism>
<dbReference type="PANTHER" id="PTHR36223:SF1">
    <property type="entry name" value="TRANSCRIPTION ELONGATION FACTOR EAF N-TERMINAL DOMAIN-CONTAINING PROTEIN"/>
    <property type="match status" value="1"/>
</dbReference>
<protein>
    <recommendedName>
        <fullName evidence="2">DUF7918 domain-containing protein</fullName>
    </recommendedName>
</protein>
<comment type="caution">
    <text evidence="3">The sequence shown here is derived from an EMBL/GenBank/DDBJ whole genome shotgun (WGS) entry which is preliminary data.</text>
</comment>
<dbReference type="InterPro" id="IPR057678">
    <property type="entry name" value="DUF7918"/>
</dbReference>
<feature type="domain" description="DUF7918" evidence="2">
    <location>
        <begin position="8"/>
        <end position="251"/>
    </location>
</feature>
<reference evidence="3" key="1">
    <citation type="submission" date="2021-12" db="EMBL/GenBank/DDBJ databases">
        <title>Black yeast isolated from Biological Soil Crust.</title>
        <authorList>
            <person name="Kurbessoian T."/>
        </authorList>
    </citation>
    <scope>NUCLEOTIDE SEQUENCE</scope>
    <source>
        <strain evidence="3">CCFEE 5208</strain>
    </source>
</reference>
<evidence type="ECO:0000313" key="4">
    <source>
        <dbReference type="Proteomes" id="UP001168146"/>
    </source>
</evidence>
<sequence length="333" mass="36984">MKIANLPGVQVKLRVNGADLQEYADNTDELYTPKIGRQFVEAVSGADFEICFAVEYGAIVSHTQADVVACHIYLDGKWVTAQVLDTSSSAWAHGRADNGRGECRCSIDGRVENVGGLGGQYYKRRFESKSQIVPTFADLATDDRSAKHITPESVASLGEVKVQWIWMRRAGVPRLLTGQSKYTPATGESLPEKSLKGRAISQTAKLGEAKACAAQTSQDATCPYGRQPFATFAFKYRSRRDLQIEGVIARTPSPSPLEERDPDSLTADEARELVRRMRAQQDEQVRIKREKRARSVPHDDDDDRADVALETRRRKRPRASHDSGIDVVDLTDF</sequence>
<dbReference type="AlphaFoldDB" id="A0AAN6JCR9"/>
<evidence type="ECO:0000313" key="3">
    <source>
        <dbReference type="EMBL" id="KAK0325296.1"/>
    </source>
</evidence>
<dbReference type="Proteomes" id="UP001168146">
    <property type="component" value="Unassembled WGS sequence"/>
</dbReference>
<proteinExistence type="predicted"/>
<evidence type="ECO:0000259" key="2">
    <source>
        <dbReference type="Pfam" id="PF25534"/>
    </source>
</evidence>
<evidence type="ECO:0000256" key="1">
    <source>
        <dbReference type="SAM" id="MobiDB-lite"/>
    </source>
</evidence>
<name>A0AAN6JCR9_9PEZI</name>